<evidence type="ECO:0000256" key="5">
    <source>
        <dbReference type="PIRSR" id="PIRSR604254-1"/>
    </source>
</evidence>
<keyword evidence="3 6" id="KW-1133">Transmembrane helix</keyword>
<name>A0ABD3NSS2_9STRA</name>
<evidence type="ECO:0008006" key="9">
    <source>
        <dbReference type="Google" id="ProtNLM"/>
    </source>
</evidence>
<feature type="binding site" evidence="5">
    <location>
        <position position="99"/>
    </location>
    <ligand>
        <name>Zn(2+)</name>
        <dbReference type="ChEBI" id="CHEBI:29105"/>
    </ligand>
</feature>
<proteinExistence type="predicted"/>
<feature type="transmembrane region" description="Helical" evidence="6">
    <location>
        <begin position="45"/>
        <end position="66"/>
    </location>
</feature>
<feature type="transmembrane region" description="Helical" evidence="6">
    <location>
        <begin position="197"/>
        <end position="216"/>
    </location>
</feature>
<feature type="binding site" evidence="5">
    <location>
        <position position="235"/>
    </location>
    <ligand>
        <name>Zn(2+)</name>
        <dbReference type="ChEBI" id="CHEBI:29105"/>
    </ligand>
</feature>
<comment type="caution">
    <text evidence="7">The sequence shown here is derived from an EMBL/GenBank/DDBJ whole genome shotgun (WGS) entry which is preliminary data.</text>
</comment>
<gene>
    <name evidence="7" type="ORF">HJC23_009837</name>
</gene>
<feature type="transmembrane region" description="Helical" evidence="6">
    <location>
        <begin position="141"/>
        <end position="158"/>
    </location>
</feature>
<dbReference type="EMBL" id="JABMIG020000413">
    <property type="protein sequence ID" value="KAL3778917.1"/>
    <property type="molecule type" value="Genomic_DNA"/>
</dbReference>
<evidence type="ECO:0000313" key="7">
    <source>
        <dbReference type="EMBL" id="KAL3778917.1"/>
    </source>
</evidence>
<evidence type="ECO:0000256" key="1">
    <source>
        <dbReference type="ARBA" id="ARBA00004141"/>
    </source>
</evidence>
<organism evidence="7 8">
    <name type="scientific">Cyclotella cryptica</name>
    <dbReference type="NCBI Taxonomy" id="29204"/>
    <lineage>
        <taxon>Eukaryota</taxon>
        <taxon>Sar</taxon>
        <taxon>Stramenopiles</taxon>
        <taxon>Ochrophyta</taxon>
        <taxon>Bacillariophyta</taxon>
        <taxon>Coscinodiscophyceae</taxon>
        <taxon>Thalassiosirophycidae</taxon>
        <taxon>Stephanodiscales</taxon>
        <taxon>Stephanodiscaceae</taxon>
        <taxon>Cyclotella</taxon>
    </lineage>
</organism>
<reference evidence="7 8" key="1">
    <citation type="journal article" date="2020" name="G3 (Bethesda)">
        <title>Improved Reference Genome for Cyclotella cryptica CCMP332, a Model for Cell Wall Morphogenesis, Salinity Adaptation, and Lipid Production in Diatoms (Bacillariophyta).</title>
        <authorList>
            <person name="Roberts W.R."/>
            <person name="Downey K.M."/>
            <person name="Ruck E.C."/>
            <person name="Traller J.C."/>
            <person name="Alverson A.J."/>
        </authorList>
    </citation>
    <scope>NUCLEOTIDE SEQUENCE [LARGE SCALE GENOMIC DNA]</scope>
    <source>
        <strain evidence="7 8">CCMP332</strain>
    </source>
</reference>
<feature type="binding site" evidence="5">
    <location>
        <position position="231"/>
    </location>
    <ligand>
        <name>Zn(2+)</name>
        <dbReference type="ChEBI" id="CHEBI:29105"/>
    </ligand>
</feature>
<feature type="transmembrane region" description="Helical" evidence="6">
    <location>
        <begin position="78"/>
        <end position="101"/>
    </location>
</feature>
<evidence type="ECO:0000256" key="4">
    <source>
        <dbReference type="ARBA" id="ARBA00023136"/>
    </source>
</evidence>
<evidence type="ECO:0000256" key="6">
    <source>
        <dbReference type="SAM" id="Phobius"/>
    </source>
</evidence>
<dbReference type="PANTHER" id="PTHR20855">
    <property type="entry name" value="ADIPOR/PROGESTIN RECEPTOR-RELATED"/>
    <property type="match status" value="1"/>
</dbReference>
<dbReference type="PANTHER" id="PTHR20855:SF3">
    <property type="entry name" value="LD03007P"/>
    <property type="match status" value="1"/>
</dbReference>
<keyword evidence="5" id="KW-0862">Zinc</keyword>
<feature type="transmembrane region" description="Helical" evidence="6">
    <location>
        <begin position="170"/>
        <end position="191"/>
    </location>
</feature>
<sequence>MIESSSSYDFAPDEPDTLDTTWSFADMGKTRPLSRDLSPHSTDEVFNSVSHLSGAMLSVLGTTLLVSGASARGEVWKVVAFSIYGTCLVGMFVCSVLHHSISSSEKVEAKLRMLDYLAIYPLIAGTFTPLCLVFLHDTVIGWSFFGVAWFFAFLGMYLTATLGPGRMPKWFSTTMYITLGWIGAFLMFWLFSYIAPVGLGLFVVGGLWYTIGGYIYTTERPNPYPGVFGFHEIWHVMVILGAGFHFVVMFFYVLPWGG</sequence>
<feature type="transmembrane region" description="Helical" evidence="6">
    <location>
        <begin position="113"/>
        <end position="135"/>
    </location>
</feature>
<accession>A0ABD3NSS2</accession>
<dbReference type="Pfam" id="PF03006">
    <property type="entry name" value="HlyIII"/>
    <property type="match status" value="1"/>
</dbReference>
<keyword evidence="8" id="KW-1185">Reference proteome</keyword>
<keyword evidence="4 6" id="KW-0472">Membrane</keyword>
<evidence type="ECO:0000256" key="2">
    <source>
        <dbReference type="ARBA" id="ARBA00022692"/>
    </source>
</evidence>
<evidence type="ECO:0000256" key="3">
    <source>
        <dbReference type="ARBA" id="ARBA00022989"/>
    </source>
</evidence>
<dbReference type="InterPro" id="IPR004254">
    <property type="entry name" value="AdipoR/HlyIII-related"/>
</dbReference>
<dbReference type="GO" id="GO:0016020">
    <property type="term" value="C:membrane"/>
    <property type="evidence" value="ECO:0007669"/>
    <property type="project" value="UniProtKB-SubCell"/>
</dbReference>
<dbReference type="Proteomes" id="UP001516023">
    <property type="component" value="Unassembled WGS sequence"/>
</dbReference>
<comment type="subcellular location">
    <subcellularLocation>
        <location evidence="1">Membrane</location>
        <topology evidence="1">Multi-pass membrane protein</topology>
    </subcellularLocation>
</comment>
<feature type="transmembrane region" description="Helical" evidence="6">
    <location>
        <begin position="236"/>
        <end position="254"/>
    </location>
</feature>
<protein>
    <recommendedName>
        <fullName evidence="9">Hemolysin III</fullName>
    </recommendedName>
</protein>
<keyword evidence="2 6" id="KW-0812">Transmembrane</keyword>
<evidence type="ECO:0000313" key="8">
    <source>
        <dbReference type="Proteomes" id="UP001516023"/>
    </source>
</evidence>
<keyword evidence="5" id="KW-0479">Metal-binding</keyword>
<dbReference type="AlphaFoldDB" id="A0ABD3NSS2"/>